<organism evidence="3 4">
    <name type="scientific">Candidatus Enterococcus moelleringii</name>
    <dbReference type="NCBI Taxonomy" id="2815325"/>
    <lineage>
        <taxon>Bacteria</taxon>
        <taxon>Bacillati</taxon>
        <taxon>Bacillota</taxon>
        <taxon>Bacilli</taxon>
        <taxon>Lactobacillales</taxon>
        <taxon>Enterococcaceae</taxon>
        <taxon>Enterococcus</taxon>
    </lineage>
</organism>
<feature type="signal peptide" evidence="1">
    <location>
        <begin position="1"/>
        <end position="25"/>
    </location>
</feature>
<comment type="caution">
    <text evidence="3">The sequence shown here is derived from an EMBL/GenBank/DDBJ whole genome shotgun (WGS) entry which is preliminary data.</text>
</comment>
<feature type="chain" id="PRO_5046819351" evidence="1">
    <location>
        <begin position="26"/>
        <end position="187"/>
    </location>
</feature>
<proteinExistence type="predicted"/>
<gene>
    <name evidence="3" type="ORF">JZO70_09665</name>
</gene>
<name>A0ABS3L9W9_9ENTE</name>
<dbReference type="EMBL" id="JAFREM010000015">
    <property type="protein sequence ID" value="MBO1306428.1"/>
    <property type="molecule type" value="Genomic_DNA"/>
</dbReference>
<sequence>MKGKGFGALVALLICSIFSPVSALANGGQSSTTITILPQPIEVMSVTNVDFGLVGTNDGVITYQALDDFSVVIRKNQETSADWKLMLISQPFTSVEGHQLENYEYTLGAGQVEADQEWLPINICSEVKRVDAVSTSEATEVVRLTDHQGSGTITYRVPKENISLMVKENNQLGDYYAPMEWAIQDVL</sequence>
<evidence type="ECO:0000256" key="1">
    <source>
        <dbReference type="SAM" id="SignalP"/>
    </source>
</evidence>
<protein>
    <submittedName>
        <fullName evidence="3">WxL domain-containing protein</fullName>
    </submittedName>
</protein>
<evidence type="ECO:0000313" key="3">
    <source>
        <dbReference type="EMBL" id="MBO1306428.1"/>
    </source>
</evidence>
<dbReference type="InterPro" id="IPR027994">
    <property type="entry name" value="WxL_dom"/>
</dbReference>
<keyword evidence="1" id="KW-0732">Signal</keyword>
<keyword evidence="4" id="KW-1185">Reference proteome</keyword>
<evidence type="ECO:0000259" key="2">
    <source>
        <dbReference type="Pfam" id="PF13731"/>
    </source>
</evidence>
<accession>A0ABS3L9W9</accession>
<dbReference type="Proteomes" id="UP000664601">
    <property type="component" value="Unassembled WGS sequence"/>
</dbReference>
<dbReference type="RefSeq" id="WP_207673356.1">
    <property type="nucleotide sequence ID" value="NZ_JAFREM010000015.1"/>
</dbReference>
<feature type="domain" description="WxL" evidence="2">
    <location>
        <begin position="42"/>
        <end position="185"/>
    </location>
</feature>
<reference evidence="3 4" key="1">
    <citation type="submission" date="2021-03" db="EMBL/GenBank/DDBJ databases">
        <title>Enterococcal diversity collection.</title>
        <authorList>
            <person name="Gilmore M.S."/>
            <person name="Schwartzman J."/>
            <person name="Van Tyne D."/>
            <person name="Martin M."/>
            <person name="Earl A.M."/>
            <person name="Manson A.L."/>
            <person name="Straub T."/>
            <person name="Salamzade R."/>
            <person name="Saavedra J."/>
            <person name="Lebreton F."/>
            <person name="Prichula J."/>
            <person name="Schaufler K."/>
            <person name="Gaca A."/>
            <person name="Sgardioli B."/>
            <person name="Wagenaar J."/>
            <person name="Strong T."/>
        </authorList>
    </citation>
    <scope>NUCLEOTIDE SEQUENCE [LARGE SCALE GENOMIC DNA]</scope>
    <source>
        <strain evidence="3 4">669A</strain>
    </source>
</reference>
<evidence type="ECO:0000313" key="4">
    <source>
        <dbReference type="Proteomes" id="UP000664601"/>
    </source>
</evidence>
<dbReference type="Pfam" id="PF13731">
    <property type="entry name" value="WxL"/>
    <property type="match status" value="1"/>
</dbReference>